<proteinExistence type="predicted"/>
<comment type="caution">
    <text evidence="1">The sequence shown here is derived from an EMBL/GenBank/DDBJ whole genome shotgun (WGS) entry which is preliminary data.</text>
</comment>
<organism evidence="1 2">
    <name type="scientific">Corchorus capsularis</name>
    <name type="common">Jute</name>
    <dbReference type="NCBI Taxonomy" id="210143"/>
    <lineage>
        <taxon>Eukaryota</taxon>
        <taxon>Viridiplantae</taxon>
        <taxon>Streptophyta</taxon>
        <taxon>Embryophyta</taxon>
        <taxon>Tracheophyta</taxon>
        <taxon>Spermatophyta</taxon>
        <taxon>Magnoliopsida</taxon>
        <taxon>eudicotyledons</taxon>
        <taxon>Gunneridae</taxon>
        <taxon>Pentapetalae</taxon>
        <taxon>rosids</taxon>
        <taxon>malvids</taxon>
        <taxon>Malvales</taxon>
        <taxon>Malvaceae</taxon>
        <taxon>Grewioideae</taxon>
        <taxon>Apeibeae</taxon>
        <taxon>Corchorus</taxon>
    </lineage>
</organism>
<dbReference type="Gramene" id="OMO51174">
    <property type="protein sequence ID" value="OMO51174"/>
    <property type="gene ID" value="CCACVL1_29955"/>
</dbReference>
<keyword evidence="2" id="KW-1185">Reference proteome</keyword>
<accession>A0A1R3FZB9</accession>
<dbReference type="Proteomes" id="UP000188268">
    <property type="component" value="Unassembled WGS sequence"/>
</dbReference>
<evidence type="ECO:0000313" key="1">
    <source>
        <dbReference type="EMBL" id="OMO51174.1"/>
    </source>
</evidence>
<dbReference type="AlphaFoldDB" id="A0A1R3FZB9"/>
<name>A0A1R3FZB9_COCAP</name>
<dbReference type="EMBL" id="AWWV01015924">
    <property type="protein sequence ID" value="OMO51174.1"/>
    <property type="molecule type" value="Genomic_DNA"/>
</dbReference>
<gene>
    <name evidence="1" type="ORF">CCACVL1_29955</name>
</gene>
<protein>
    <submittedName>
        <fullName evidence="1">Uncharacterized protein</fullName>
    </submittedName>
</protein>
<sequence length="36" mass="4158">MATIGMRNQAMTHNGLRPLNKTDIWAWTDTWAVEQV</sequence>
<reference evidence="1 2" key="1">
    <citation type="submission" date="2013-09" db="EMBL/GenBank/DDBJ databases">
        <title>Corchorus capsularis genome sequencing.</title>
        <authorList>
            <person name="Alam M."/>
            <person name="Haque M.S."/>
            <person name="Islam M.S."/>
            <person name="Emdad E.M."/>
            <person name="Islam M.M."/>
            <person name="Ahmed B."/>
            <person name="Halim A."/>
            <person name="Hossen Q.M.M."/>
            <person name="Hossain M.Z."/>
            <person name="Ahmed R."/>
            <person name="Khan M.M."/>
            <person name="Islam R."/>
            <person name="Rashid M.M."/>
            <person name="Khan S.A."/>
            <person name="Rahman M.S."/>
            <person name="Alam M."/>
        </authorList>
    </citation>
    <scope>NUCLEOTIDE SEQUENCE [LARGE SCALE GENOMIC DNA]</scope>
    <source>
        <strain evidence="2">cv. CVL-1</strain>
        <tissue evidence="1">Whole seedling</tissue>
    </source>
</reference>
<evidence type="ECO:0000313" key="2">
    <source>
        <dbReference type="Proteomes" id="UP000188268"/>
    </source>
</evidence>